<dbReference type="EMBL" id="BKCJ010204350">
    <property type="protein sequence ID" value="GEY73152.1"/>
    <property type="molecule type" value="Genomic_DNA"/>
</dbReference>
<dbReference type="CDD" id="cd01647">
    <property type="entry name" value="RT_LTR"/>
    <property type="match status" value="1"/>
</dbReference>
<sequence length="675" mass="77344">RDDRYRDDPIRSLGLKIEILEFAGKVHSDDFIDWLSTVERVFDVRDIANKLKVKLVAIKLRRHASLWWDHINKRRRIEGKSKVETWEKMKKLIKAKFLPENHRQEAFLDYHNLSQQNMIVEEVINEFDKLRMRSLKVEKQIKAKNNSSTSRFTSLFTPPTRTASHIALKTTPKATTPTTSAAGTTRERVDNSLCCYKCGALGNYARDCSNLKTLAFVPDDAGPIYDTHAELKLDKIFSIGKSYKDEVWCEVIPMDAAHILLGELWQFDRKTKHDGFQNTYSFKKDGVNITLVPFDTRLTQAEGSNLFMKKTGFEGLMKTSPWVFTLMVVEENEIISEAPLQVQPLDREFAYEFTELHGQVIELLEKGFIRESMSSCTVPAFLIPKHGGTFWMCIDSRVVNKITIKYRFPILRLNDLLDQLHDSTIFSKIDLRSGYHQIRMRLGDEWKTTFKTRDGLYEWMGGRFTWTTEAAKAFDILKAKVIEAPVLALPNFDEVFQTEVVNRSLGNFLRSLIGDNAKQWDLILQQAEFAYNRPVNRTARKSPFEVVYGRNPITPLDLVPVLEVGRFSEEGADQLKQIKELHRKLKLRGDCPFRVLKKINENAYKIELHGHYNVSATFNVADLSSYKGDSDDEPDSGSSLFQEGEDDADAVNERINVTNTLGAYFAATNFCGGLG</sequence>
<dbReference type="SUPFAM" id="SSF53098">
    <property type="entry name" value="Ribonuclease H-like"/>
    <property type="match status" value="1"/>
</dbReference>
<accession>A0A699HTF5</accession>
<dbReference type="Pfam" id="PF03732">
    <property type="entry name" value="Retrotrans_gag"/>
    <property type="match status" value="1"/>
</dbReference>
<organism evidence="4">
    <name type="scientific">Tanacetum cinerariifolium</name>
    <name type="common">Dalmatian daisy</name>
    <name type="synonym">Chrysanthemum cinerariifolium</name>
    <dbReference type="NCBI Taxonomy" id="118510"/>
    <lineage>
        <taxon>Eukaryota</taxon>
        <taxon>Viridiplantae</taxon>
        <taxon>Streptophyta</taxon>
        <taxon>Embryophyta</taxon>
        <taxon>Tracheophyta</taxon>
        <taxon>Spermatophyta</taxon>
        <taxon>Magnoliopsida</taxon>
        <taxon>eudicotyledons</taxon>
        <taxon>Gunneridae</taxon>
        <taxon>Pentapetalae</taxon>
        <taxon>asterids</taxon>
        <taxon>campanulids</taxon>
        <taxon>Asterales</taxon>
        <taxon>Asteraceae</taxon>
        <taxon>Asteroideae</taxon>
        <taxon>Anthemideae</taxon>
        <taxon>Anthemidinae</taxon>
        <taxon>Tanacetum</taxon>
    </lineage>
</organism>
<dbReference type="Pfam" id="PF00078">
    <property type="entry name" value="RVT_1"/>
    <property type="match status" value="1"/>
</dbReference>
<gene>
    <name evidence="4" type="ORF">Tci_445126</name>
</gene>
<feature type="non-terminal residue" evidence="4">
    <location>
        <position position="1"/>
    </location>
</feature>
<keyword evidence="4" id="KW-0695">RNA-directed DNA polymerase</keyword>
<dbReference type="Pfam" id="PF24626">
    <property type="entry name" value="SH3_Tf2-1"/>
    <property type="match status" value="1"/>
</dbReference>
<dbReference type="Gene3D" id="3.30.70.270">
    <property type="match status" value="1"/>
</dbReference>
<dbReference type="GO" id="GO:0008270">
    <property type="term" value="F:zinc ion binding"/>
    <property type="evidence" value="ECO:0007669"/>
    <property type="project" value="UniProtKB-KW"/>
</dbReference>
<dbReference type="InterPro" id="IPR056924">
    <property type="entry name" value="SH3_Tf2-1"/>
</dbReference>
<keyword evidence="1" id="KW-0863">Zinc-finger</keyword>
<dbReference type="Gene3D" id="3.10.10.10">
    <property type="entry name" value="HIV Type 1 Reverse Transcriptase, subunit A, domain 1"/>
    <property type="match status" value="1"/>
</dbReference>
<dbReference type="Gene3D" id="3.30.420.10">
    <property type="entry name" value="Ribonuclease H-like superfamily/Ribonuclease H"/>
    <property type="match status" value="1"/>
</dbReference>
<reference evidence="4" key="1">
    <citation type="journal article" date="2019" name="Sci. Rep.">
        <title>Draft genome of Tanacetum cinerariifolium, the natural source of mosquito coil.</title>
        <authorList>
            <person name="Yamashiro T."/>
            <person name="Shiraishi A."/>
            <person name="Satake H."/>
            <person name="Nakayama K."/>
        </authorList>
    </citation>
    <scope>NUCLEOTIDE SEQUENCE</scope>
</reference>
<dbReference type="InterPro" id="IPR012337">
    <property type="entry name" value="RNaseH-like_sf"/>
</dbReference>
<dbReference type="InterPro" id="IPR043128">
    <property type="entry name" value="Rev_trsase/Diguanyl_cyclase"/>
</dbReference>
<dbReference type="InterPro" id="IPR005162">
    <property type="entry name" value="Retrotrans_gag_dom"/>
</dbReference>
<dbReference type="InterPro" id="IPR001878">
    <property type="entry name" value="Znf_CCHC"/>
</dbReference>
<dbReference type="PROSITE" id="PS50158">
    <property type="entry name" value="ZF_CCHC"/>
    <property type="match status" value="1"/>
</dbReference>
<evidence type="ECO:0000256" key="1">
    <source>
        <dbReference type="PROSITE-ProRule" id="PRU00047"/>
    </source>
</evidence>
<evidence type="ECO:0000259" key="3">
    <source>
        <dbReference type="PROSITE" id="PS50158"/>
    </source>
</evidence>
<dbReference type="PANTHER" id="PTHR35046:SF23">
    <property type="entry name" value="NUCLEOTIDYLTRANSFERASE, RIBONUCLEASE H"/>
    <property type="match status" value="1"/>
</dbReference>
<keyword evidence="1" id="KW-0479">Metal-binding</keyword>
<keyword evidence="4" id="KW-0548">Nucleotidyltransferase</keyword>
<keyword evidence="1" id="KW-0862">Zinc</keyword>
<dbReference type="AlphaFoldDB" id="A0A699HTF5"/>
<protein>
    <submittedName>
        <fullName evidence="4">Reverse transcriptase domain-containing protein</fullName>
    </submittedName>
</protein>
<proteinExistence type="predicted"/>
<name>A0A699HTF5_TANCI</name>
<feature type="region of interest" description="Disordered" evidence="2">
    <location>
        <begin position="626"/>
        <end position="645"/>
    </location>
</feature>
<comment type="caution">
    <text evidence="4">The sequence shown here is derived from an EMBL/GenBank/DDBJ whole genome shotgun (WGS) entry which is preliminary data.</text>
</comment>
<evidence type="ECO:0000313" key="4">
    <source>
        <dbReference type="EMBL" id="GEY73152.1"/>
    </source>
</evidence>
<evidence type="ECO:0000256" key="2">
    <source>
        <dbReference type="SAM" id="MobiDB-lite"/>
    </source>
</evidence>
<dbReference type="InterPro" id="IPR000477">
    <property type="entry name" value="RT_dom"/>
</dbReference>
<dbReference type="PANTHER" id="PTHR35046">
    <property type="entry name" value="ZINC KNUCKLE (CCHC-TYPE) FAMILY PROTEIN"/>
    <property type="match status" value="1"/>
</dbReference>
<dbReference type="GO" id="GO:0003676">
    <property type="term" value="F:nucleic acid binding"/>
    <property type="evidence" value="ECO:0007669"/>
    <property type="project" value="InterPro"/>
</dbReference>
<dbReference type="InterPro" id="IPR043502">
    <property type="entry name" value="DNA/RNA_pol_sf"/>
</dbReference>
<dbReference type="GO" id="GO:0003964">
    <property type="term" value="F:RNA-directed DNA polymerase activity"/>
    <property type="evidence" value="ECO:0007669"/>
    <property type="project" value="UniProtKB-KW"/>
</dbReference>
<keyword evidence="4" id="KW-0808">Transferase</keyword>
<dbReference type="InterPro" id="IPR036397">
    <property type="entry name" value="RNaseH_sf"/>
</dbReference>
<feature type="domain" description="CCHC-type" evidence="3">
    <location>
        <begin position="195"/>
        <end position="210"/>
    </location>
</feature>
<dbReference type="SUPFAM" id="SSF56672">
    <property type="entry name" value="DNA/RNA polymerases"/>
    <property type="match status" value="1"/>
</dbReference>